<evidence type="ECO:0008006" key="11">
    <source>
        <dbReference type="Google" id="ProtNLM"/>
    </source>
</evidence>
<name>A0A8J2WBS2_9CRUS</name>
<dbReference type="EMBL" id="CAKKLH010000319">
    <property type="protein sequence ID" value="CAH0111930.1"/>
    <property type="molecule type" value="Genomic_DNA"/>
</dbReference>
<dbReference type="Pfam" id="PF08395">
    <property type="entry name" value="7tm_7"/>
    <property type="match status" value="1"/>
</dbReference>
<evidence type="ECO:0000256" key="3">
    <source>
        <dbReference type="ARBA" id="ARBA00022692"/>
    </source>
</evidence>
<dbReference type="Proteomes" id="UP000789390">
    <property type="component" value="Unassembled WGS sequence"/>
</dbReference>
<evidence type="ECO:0000313" key="9">
    <source>
        <dbReference type="EMBL" id="CAH0111930.1"/>
    </source>
</evidence>
<dbReference type="PANTHER" id="PTHR21143:SF133">
    <property type="entry name" value="GUSTATORY AND PHEROMONE RECEPTOR 32A-RELATED"/>
    <property type="match status" value="1"/>
</dbReference>
<keyword evidence="3 8" id="KW-0812">Transmembrane</keyword>
<feature type="transmembrane region" description="Helical" evidence="8">
    <location>
        <begin position="192"/>
        <end position="218"/>
    </location>
</feature>
<organism evidence="9 10">
    <name type="scientific">Daphnia galeata</name>
    <dbReference type="NCBI Taxonomy" id="27404"/>
    <lineage>
        <taxon>Eukaryota</taxon>
        <taxon>Metazoa</taxon>
        <taxon>Ecdysozoa</taxon>
        <taxon>Arthropoda</taxon>
        <taxon>Crustacea</taxon>
        <taxon>Branchiopoda</taxon>
        <taxon>Diplostraca</taxon>
        <taxon>Cladocera</taxon>
        <taxon>Anomopoda</taxon>
        <taxon>Daphniidae</taxon>
        <taxon>Daphnia</taxon>
    </lineage>
</organism>
<feature type="transmembrane region" description="Helical" evidence="8">
    <location>
        <begin position="272"/>
        <end position="293"/>
    </location>
</feature>
<feature type="region of interest" description="Disordered" evidence="7">
    <location>
        <begin position="1"/>
        <end position="20"/>
    </location>
</feature>
<dbReference type="GO" id="GO:0005886">
    <property type="term" value="C:plasma membrane"/>
    <property type="evidence" value="ECO:0007669"/>
    <property type="project" value="UniProtKB-SubCell"/>
</dbReference>
<dbReference type="AlphaFoldDB" id="A0A8J2WBS2"/>
<evidence type="ECO:0000256" key="2">
    <source>
        <dbReference type="ARBA" id="ARBA00022475"/>
    </source>
</evidence>
<dbReference type="OrthoDB" id="6368630at2759"/>
<dbReference type="GO" id="GO:0008049">
    <property type="term" value="P:male courtship behavior"/>
    <property type="evidence" value="ECO:0007669"/>
    <property type="project" value="TreeGrafter"/>
</dbReference>
<feature type="transmembrane region" description="Helical" evidence="8">
    <location>
        <begin position="158"/>
        <end position="180"/>
    </location>
</feature>
<evidence type="ECO:0000256" key="4">
    <source>
        <dbReference type="ARBA" id="ARBA00022989"/>
    </source>
</evidence>
<feature type="transmembrane region" description="Helical" evidence="8">
    <location>
        <begin position="111"/>
        <end position="129"/>
    </location>
</feature>
<sequence length="404" mass="46647">MAIRVSSSSLLTDEEPQNQPTKCWSWSIFPMIIWMRILGVDLREISADSSVQRHHRWLMFLYSGFCFLCHLAGQIDILYYLQRNQKQGSLERSGGLHFDTSTAAWNAVIDFVNYALHGIGTHVIMLTVVRKRWMDLMDTFHRSKDVFTHDKYIQIRKIATFGVAYVIFLILGLISVSIGYHWAEGTSTRHRIFISFMSTISIIYPLTAIVIFVIHCYVSSLLFESIQSQIIQCEIQLLNGRDEDVRFLLFTLKERHILACDTVDGINRCFGWTLLLSVIFFFVAVINSSFYLFGLDNRISLPDVTFTVFSLTHLTLLCFTADRVQIKAEDVITELYRLKCDEPLKGSQMQLMNSLVWEMAKTIPRISANSYFNVSKRLFPQVIGTMMTYSFILFQFEASEKNAD</sequence>
<evidence type="ECO:0000313" key="10">
    <source>
        <dbReference type="Proteomes" id="UP000789390"/>
    </source>
</evidence>
<dbReference type="GO" id="GO:0043025">
    <property type="term" value="C:neuronal cell body"/>
    <property type="evidence" value="ECO:0007669"/>
    <property type="project" value="TreeGrafter"/>
</dbReference>
<comment type="caution">
    <text evidence="9">The sequence shown here is derived from an EMBL/GenBank/DDBJ whole genome shotgun (WGS) entry which is preliminary data.</text>
</comment>
<evidence type="ECO:0000256" key="1">
    <source>
        <dbReference type="ARBA" id="ARBA00004651"/>
    </source>
</evidence>
<dbReference type="GO" id="GO:0030424">
    <property type="term" value="C:axon"/>
    <property type="evidence" value="ECO:0007669"/>
    <property type="project" value="TreeGrafter"/>
</dbReference>
<keyword evidence="10" id="KW-1185">Reference proteome</keyword>
<evidence type="ECO:0000256" key="5">
    <source>
        <dbReference type="ARBA" id="ARBA00023136"/>
    </source>
</evidence>
<feature type="transmembrane region" description="Helical" evidence="8">
    <location>
        <begin position="299"/>
        <end position="319"/>
    </location>
</feature>
<keyword evidence="4 8" id="KW-1133">Transmembrane helix</keyword>
<dbReference type="GO" id="GO:0030425">
    <property type="term" value="C:dendrite"/>
    <property type="evidence" value="ECO:0007669"/>
    <property type="project" value="TreeGrafter"/>
</dbReference>
<evidence type="ECO:0000256" key="8">
    <source>
        <dbReference type="SAM" id="Phobius"/>
    </source>
</evidence>
<dbReference type="PANTHER" id="PTHR21143">
    <property type="entry name" value="INVERTEBRATE GUSTATORY RECEPTOR"/>
    <property type="match status" value="1"/>
</dbReference>
<keyword evidence="5 8" id="KW-0472">Membrane</keyword>
<evidence type="ECO:0000256" key="7">
    <source>
        <dbReference type="SAM" id="MobiDB-lite"/>
    </source>
</evidence>
<proteinExistence type="predicted"/>
<accession>A0A8J2WBS2</accession>
<dbReference type="GO" id="GO:0050909">
    <property type="term" value="P:sensory perception of taste"/>
    <property type="evidence" value="ECO:0007669"/>
    <property type="project" value="InterPro"/>
</dbReference>
<keyword evidence="6" id="KW-0675">Receptor</keyword>
<dbReference type="GO" id="GO:0007635">
    <property type="term" value="P:chemosensory behavior"/>
    <property type="evidence" value="ECO:0007669"/>
    <property type="project" value="TreeGrafter"/>
</dbReference>
<gene>
    <name evidence="9" type="ORF">DGAL_LOCUS15587</name>
</gene>
<reference evidence="9" key="1">
    <citation type="submission" date="2021-11" db="EMBL/GenBank/DDBJ databases">
        <authorList>
            <person name="Schell T."/>
        </authorList>
    </citation>
    <scope>NUCLEOTIDE SEQUENCE</scope>
    <source>
        <strain evidence="9">M5</strain>
    </source>
</reference>
<evidence type="ECO:0000256" key="6">
    <source>
        <dbReference type="ARBA" id="ARBA00023170"/>
    </source>
</evidence>
<dbReference type="InterPro" id="IPR013604">
    <property type="entry name" value="7TM_chemorcpt"/>
</dbReference>
<protein>
    <recommendedName>
        <fullName evidence="11">Gustatory receptor</fullName>
    </recommendedName>
</protein>
<comment type="subcellular location">
    <subcellularLocation>
        <location evidence="1">Cell membrane</location>
        <topology evidence="1">Multi-pass membrane protein</topology>
    </subcellularLocation>
</comment>
<keyword evidence="2" id="KW-1003">Cell membrane</keyword>
<feature type="transmembrane region" description="Helical" evidence="8">
    <location>
        <begin position="57"/>
        <end position="81"/>
    </location>
</feature>